<evidence type="ECO:0000313" key="2">
    <source>
        <dbReference type="Proteomes" id="UP001396898"/>
    </source>
</evidence>
<reference evidence="1 2" key="1">
    <citation type="submission" date="2023-01" db="EMBL/GenBank/DDBJ databases">
        <title>Analysis of 21 Apiospora genomes using comparative genomics revels a genus with tremendous synthesis potential of carbohydrate active enzymes and secondary metabolites.</title>
        <authorList>
            <person name="Sorensen T."/>
        </authorList>
    </citation>
    <scope>NUCLEOTIDE SEQUENCE [LARGE SCALE GENOMIC DNA]</scope>
    <source>
        <strain evidence="1 2">CBS 20057</strain>
    </source>
</reference>
<dbReference type="Proteomes" id="UP001396898">
    <property type="component" value="Unassembled WGS sequence"/>
</dbReference>
<accession>A0ABR1S8I8</accession>
<sequence>MRQTTVGNVFRGETTHSKAVIISLSPGCAAQLTQSGPRVRDPGPLLFAEQHDLRGASTKRDISPVSVGPGSSDSQDLAKCGTVASEALLHVQTPATAGLRTCYGTDHDPPCPPSLCLRLGTCSEQSGRDPLELAALGDFRLAATAWAVEGIIPLVEEATGAKPMLPSLRLLLAGLFLGQAYLRARVEAGNSE</sequence>
<keyword evidence="2" id="KW-1185">Reference proteome</keyword>
<evidence type="ECO:0000313" key="1">
    <source>
        <dbReference type="EMBL" id="KAK8028150.1"/>
    </source>
</evidence>
<gene>
    <name evidence="1" type="ORF">PG991_005206</name>
</gene>
<comment type="caution">
    <text evidence="1">The sequence shown here is derived from an EMBL/GenBank/DDBJ whole genome shotgun (WGS) entry which is preliminary data.</text>
</comment>
<dbReference type="EMBL" id="JAQQWI010000007">
    <property type="protein sequence ID" value="KAK8028150.1"/>
    <property type="molecule type" value="Genomic_DNA"/>
</dbReference>
<protein>
    <submittedName>
        <fullName evidence="1">Uncharacterized protein</fullName>
    </submittedName>
</protein>
<organism evidence="1 2">
    <name type="scientific">Apiospora marii</name>
    <dbReference type="NCBI Taxonomy" id="335849"/>
    <lineage>
        <taxon>Eukaryota</taxon>
        <taxon>Fungi</taxon>
        <taxon>Dikarya</taxon>
        <taxon>Ascomycota</taxon>
        <taxon>Pezizomycotina</taxon>
        <taxon>Sordariomycetes</taxon>
        <taxon>Xylariomycetidae</taxon>
        <taxon>Amphisphaeriales</taxon>
        <taxon>Apiosporaceae</taxon>
        <taxon>Apiospora</taxon>
    </lineage>
</organism>
<name>A0ABR1S8I8_9PEZI</name>
<proteinExistence type="predicted"/>